<dbReference type="EMBL" id="PHHC01000056">
    <property type="protein sequence ID" value="PPE05689.1"/>
    <property type="molecule type" value="Genomic_DNA"/>
</dbReference>
<evidence type="ECO:0000313" key="2">
    <source>
        <dbReference type="Proteomes" id="UP000239425"/>
    </source>
</evidence>
<organism evidence="1 2">
    <name type="scientific">Holospora curviuscula</name>
    <dbReference type="NCBI Taxonomy" id="1082868"/>
    <lineage>
        <taxon>Bacteria</taxon>
        <taxon>Pseudomonadati</taxon>
        <taxon>Pseudomonadota</taxon>
        <taxon>Alphaproteobacteria</taxon>
        <taxon>Holosporales</taxon>
        <taxon>Holosporaceae</taxon>
        <taxon>Holospora</taxon>
    </lineage>
</organism>
<protein>
    <submittedName>
        <fullName evidence="1">Uncharacterized protein</fullName>
    </submittedName>
</protein>
<accession>A0A2S5RED2</accession>
<name>A0A2S5RED2_9PROT</name>
<dbReference type="AlphaFoldDB" id="A0A2S5RED2"/>
<sequence>MLGNVSVIFSKKSLTQKVIKGKLHEDVKLYWNDPMNGSMKPMIKVMDALSSLLTVVSHDGA</sequence>
<evidence type="ECO:0000313" key="1">
    <source>
        <dbReference type="EMBL" id="PPE05689.1"/>
    </source>
</evidence>
<gene>
    <name evidence="1" type="ORF">HCUR_00174</name>
</gene>
<comment type="caution">
    <text evidence="1">The sequence shown here is derived from an EMBL/GenBank/DDBJ whole genome shotgun (WGS) entry which is preliminary data.</text>
</comment>
<dbReference type="Proteomes" id="UP000239425">
    <property type="component" value="Unassembled WGS sequence"/>
</dbReference>
<reference evidence="1 2" key="1">
    <citation type="submission" date="2017-11" db="EMBL/GenBank/DDBJ databases">
        <title>Comparative genomic analysis of Holospora spp., intranuclear symbionts of paramecia.</title>
        <authorList>
            <person name="Garushyants S.K."/>
            <person name="Beliavskaya A."/>
            <person name="Malko D.B."/>
            <person name="Logacheva M.D."/>
            <person name="Rautian M.S."/>
            <person name="Gelfand M.S."/>
        </authorList>
    </citation>
    <scope>NUCLEOTIDE SEQUENCE [LARGE SCALE GENOMIC DNA]</scope>
    <source>
        <strain evidence="2">02AZ16</strain>
    </source>
</reference>
<proteinExistence type="predicted"/>
<keyword evidence="2" id="KW-1185">Reference proteome</keyword>